<name>A0A938WTQ4_9BACT</name>
<reference evidence="8" key="1">
    <citation type="submission" date="2020-08" db="EMBL/GenBank/DDBJ databases">
        <authorList>
            <person name="Cejkova D."/>
            <person name="Kubasova T."/>
            <person name="Jahodarova E."/>
            <person name="Rychlik I."/>
        </authorList>
    </citation>
    <scope>NUCLEOTIDE SEQUENCE</scope>
    <source>
        <strain evidence="8">An824</strain>
    </source>
</reference>
<dbReference type="EMBL" id="JACJJG010000011">
    <property type="protein sequence ID" value="MBM6673050.1"/>
    <property type="molecule type" value="Genomic_DNA"/>
</dbReference>
<evidence type="ECO:0000313" key="8">
    <source>
        <dbReference type="EMBL" id="MBM6673050.1"/>
    </source>
</evidence>
<dbReference type="Pfam" id="PF07980">
    <property type="entry name" value="SusD_RagB"/>
    <property type="match status" value="1"/>
</dbReference>
<keyword evidence="9" id="KW-1185">Reference proteome</keyword>
<dbReference type="Pfam" id="PF14322">
    <property type="entry name" value="SusD-like_3"/>
    <property type="match status" value="1"/>
</dbReference>
<dbReference type="SUPFAM" id="SSF48452">
    <property type="entry name" value="TPR-like"/>
    <property type="match status" value="1"/>
</dbReference>
<gene>
    <name evidence="8" type="ORF">H6A34_04065</name>
</gene>
<evidence type="ECO:0000256" key="2">
    <source>
        <dbReference type="ARBA" id="ARBA00006275"/>
    </source>
</evidence>
<evidence type="ECO:0000256" key="5">
    <source>
        <dbReference type="ARBA" id="ARBA00023237"/>
    </source>
</evidence>
<evidence type="ECO:0000259" key="6">
    <source>
        <dbReference type="Pfam" id="PF07980"/>
    </source>
</evidence>
<evidence type="ECO:0000259" key="7">
    <source>
        <dbReference type="Pfam" id="PF14322"/>
    </source>
</evidence>
<evidence type="ECO:0000256" key="1">
    <source>
        <dbReference type="ARBA" id="ARBA00004442"/>
    </source>
</evidence>
<feature type="domain" description="RagB/SusD" evidence="6">
    <location>
        <begin position="327"/>
        <end position="719"/>
    </location>
</feature>
<dbReference type="AlphaFoldDB" id="A0A938WTQ4"/>
<feature type="domain" description="SusD-like N-terminal" evidence="7">
    <location>
        <begin position="115"/>
        <end position="238"/>
    </location>
</feature>
<reference evidence="8" key="2">
    <citation type="journal article" date="2021" name="Sci. Rep.">
        <title>The distribution of antibiotic resistance genes in chicken gut microbiota commensals.</title>
        <authorList>
            <person name="Juricova H."/>
            <person name="Matiasovicova J."/>
            <person name="Kubasova T."/>
            <person name="Cejkova D."/>
            <person name="Rychlik I."/>
        </authorList>
    </citation>
    <scope>NUCLEOTIDE SEQUENCE</scope>
    <source>
        <strain evidence="8">An824</strain>
    </source>
</reference>
<sequence length="736" mass="82395">MNTKIFKLFGFGLMSGIVLTSCSDSFLEDKKSYDYVSPDAYNDYTGALLRVNDIYVRCLPDVNDDIKYWNTSTGSNDNAGKSTEEYSGLSDFVNGTQNPLNVMSGTKVPDLFFGSMNNVRENTYGHIRNINEVIEGISGSTLSDEEKNELLGQCYFFRAWRYYNMVKFYGGVPIVTEVQDPVEGVVNPRNTTKECIDFMLDDLDKAAKMMAESTMNGGAQEYGRVTTGTALALKGRVLLLWASPLFNRDNDQTRWQNAYTQMKAELDSIKACGYGLYTDGDNVNGSTFARVFTQCQNANPEAVFVTLYNNSNIDGDVAKNSRWERSIRPANTSGSGKTASAMLVDMFPMADGKRPATANTYTKLDASSYSYDKEYPFMNRDPRFYRTFAFPGFRWAYQGNSTLAEDQPNSPSYNNGQDYELWNYVWYSSEEDRDKVNGGDEYGADNLLTDVQGVYVRKRSDDLDINSSPLYANFDATNTEKGGGGFAFSAQPYMEIRYAEVLLNLAEAACGAEDMAYAVQLLQQIRARAGYTSENNYGLQANLASDQAACMSAILYERQIEFAYEGKRFDDCRRWLLYDGGQYFSQIDGAPSAWTLTGWGGNTCTWLGFTPLNGQRRENMYFRVNNDHSNGVGGTTYDSDPIADVERCAAVDLREDLTTQLETLKTWYADNLVRKDKKGDGQTSQQVDLYINFLPRYYFLGLPQGALNNMASVDQTIGWEDPHNGGANGTFDPLAE</sequence>
<evidence type="ECO:0000256" key="4">
    <source>
        <dbReference type="ARBA" id="ARBA00023136"/>
    </source>
</evidence>
<proteinExistence type="inferred from homology"/>
<accession>A0A938WTQ4</accession>
<comment type="similarity">
    <text evidence="2">Belongs to the SusD family.</text>
</comment>
<protein>
    <submittedName>
        <fullName evidence="8">RagB/SusD family nutrient uptake outer membrane protein</fullName>
    </submittedName>
</protein>
<evidence type="ECO:0000313" key="9">
    <source>
        <dbReference type="Proteomes" id="UP000706891"/>
    </source>
</evidence>
<dbReference type="GO" id="GO:0009279">
    <property type="term" value="C:cell outer membrane"/>
    <property type="evidence" value="ECO:0007669"/>
    <property type="project" value="UniProtKB-SubCell"/>
</dbReference>
<comment type="caution">
    <text evidence="8">The sequence shown here is derived from an EMBL/GenBank/DDBJ whole genome shotgun (WGS) entry which is preliminary data.</text>
</comment>
<dbReference type="Gene3D" id="1.25.40.390">
    <property type="match status" value="1"/>
</dbReference>
<evidence type="ECO:0000256" key="3">
    <source>
        <dbReference type="ARBA" id="ARBA00022729"/>
    </source>
</evidence>
<organism evidence="8 9">
    <name type="scientific">Marseilla massiliensis</name>
    <dbReference type="NCBI Taxonomy" id="1841864"/>
    <lineage>
        <taxon>Bacteria</taxon>
        <taxon>Pseudomonadati</taxon>
        <taxon>Bacteroidota</taxon>
        <taxon>Bacteroidia</taxon>
        <taxon>Bacteroidales</taxon>
        <taxon>Prevotellaceae</taxon>
        <taxon>Marseilla</taxon>
    </lineage>
</organism>
<keyword evidence="3" id="KW-0732">Signal</keyword>
<comment type="subcellular location">
    <subcellularLocation>
        <location evidence="1">Cell outer membrane</location>
    </subcellularLocation>
</comment>
<dbReference type="RefSeq" id="WP_205103628.1">
    <property type="nucleotide sequence ID" value="NZ_JACJJG010000011.1"/>
</dbReference>
<dbReference type="InterPro" id="IPR012944">
    <property type="entry name" value="SusD_RagB_dom"/>
</dbReference>
<dbReference type="PROSITE" id="PS51257">
    <property type="entry name" value="PROKAR_LIPOPROTEIN"/>
    <property type="match status" value="1"/>
</dbReference>
<dbReference type="Proteomes" id="UP000706891">
    <property type="component" value="Unassembled WGS sequence"/>
</dbReference>
<dbReference type="InterPro" id="IPR011990">
    <property type="entry name" value="TPR-like_helical_dom_sf"/>
</dbReference>
<keyword evidence="4" id="KW-0472">Membrane</keyword>
<keyword evidence="5" id="KW-0998">Cell outer membrane</keyword>
<dbReference type="InterPro" id="IPR033985">
    <property type="entry name" value="SusD-like_N"/>
</dbReference>